<feature type="transmembrane region" description="Helical" evidence="12">
    <location>
        <begin position="408"/>
        <end position="435"/>
    </location>
</feature>
<feature type="transmembrane region" description="Helical" evidence="12">
    <location>
        <begin position="547"/>
        <end position="568"/>
    </location>
</feature>
<keyword evidence="8" id="KW-0479">Metal-binding</keyword>
<feature type="transmembrane region" description="Helical" evidence="12">
    <location>
        <begin position="455"/>
        <end position="476"/>
    </location>
</feature>
<gene>
    <name evidence="13" type="ORF">DERF_006396</name>
</gene>
<evidence type="ECO:0000256" key="12">
    <source>
        <dbReference type="SAM" id="Phobius"/>
    </source>
</evidence>
<evidence type="ECO:0000256" key="2">
    <source>
        <dbReference type="ARBA" id="ARBA00006459"/>
    </source>
</evidence>
<evidence type="ECO:0000256" key="4">
    <source>
        <dbReference type="ARBA" id="ARBA00022692"/>
    </source>
</evidence>
<keyword evidence="6 12" id="KW-1133">Transmembrane helix</keyword>
<dbReference type="PROSITE" id="PS00610">
    <property type="entry name" value="NA_NEUROTRAN_SYMP_1"/>
    <property type="match status" value="1"/>
</dbReference>
<feature type="transmembrane region" description="Helical" evidence="12">
    <location>
        <begin position="180"/>
        <end position="199"/>
    </location>
</feature>
<feature type="region of interest" description="Disordered" evidence="11">
    <location>
        <begin position="126"/>
        <end position="172"/>
    </location>
</feature>
<feature type="binding site" evidence="8">
    <location>
        <position position="195"/>
    </location>
    <ligand>
        <name>Na(+)</name>
        <dbReference type="ChEBI" id="CHEBI:29101"/>
        <label>1</label>
    </ligand>
</feature>
<feature type="transmembrane region" description="Helical" evidence="12">
    <location>
        <begin position="254"/>
        <end position="282"/>
    </location>
</feature>
<keyword evidence="8" id="KW-0915">Sodium</keyword>
<reference evidence="13" key="1">
    <citation type="submission" date="2013-05" db="EMBL/GenBank/DDBJ databases">
        <authorList>
            <person name="Yim A.K.Y."/>
            <person name="Chan T.F."/>
            <person name="Ji K.M."/>
            <person name="Liu X.Y."/>
            <person name="Zhou J.W."/>
            <person name="Li R.Q."/>
            <person name="Yang K.Y."/>
            <person name="Li J."/>
            <person name="Li M."/>
            <person name="Law P.T.W."/>
            <person name="Wu Y.L."/>
            <person name="Cai Z.L."/>
            <person name="Qin H."/>
            <person name="Bao Y."/>
            <person name="Leung R.K.K."/>
            <person name="Ng P.K.S."/>
            <person name="Zou J."/>
            <person name="Zhong X.J."/>
            <person name="Ran P.X."/>
            <person name="Zhong N.S."/>
            <person name="Liu Z.G."/>
            <person name="Tsui S.K.W."/>
        </authorList>
    </citation>
    <scope>NUCLEOTIDE SEQUENCE</scope>
    <source>
        <strain evidence="13">Derf</strain>
        <tissue evidence="13">Whole organism</tissue>
    </source>
</reference>
<dbReference type="SUPFAM" id="SSF161070">
    <property type="entry name" value="SNF-like"/>
    <property type="match status" value="1"/>
</dbReference>
<feature type="compositionally biased region" description="Low complexity" evidence="11">
    <location>
        <begin position="7"/>
        <end position="18"/>
    </location>
</feature>
<accession>A0A922I7P7</accession>
<feature type="transmembrane region" description="Helical" evidence="12">
    <location>
        <begin position="488"/>
        <end position="513"/>
    </location>
</feature>
<feature type="transmembrane region" description="Helical" evidence="12">
    <location>
        <begin position="588"/>
        <end position="613"/>
    </location>
</feature>
<evidence type="ECO:0000256" key="5">
    <source>
        <dbReference type="ARBA" id="ARBA00022847"/>
    </source>
</evidence>
<sequence length="796" mass="90943">MDNPTIVIDDNNNNNGHHVIGDDNDNHHHNNNQTIDLNIDHIDIDDDEDDNVDDNDDDDDDDDERKAETIQLRPYYDWRFDPQKSVQQNDNTLMMMMGTEFPRVSSQVPLSPKDGYDISFGYDLEIENDEEDDPDDDDDEDDDDERTMKHRQAPYPPAKRVPKKKKSSSLKDRGTWQGRFDFILSLIGYSVGLGNVWRFPYLVYSNGGGAFLIPFIVMMLLVGFPLMFMELAFGQYASLSPVVIYKHFSPLFAGLGYGMIAVSGVVMLYYNMIIAWTLYYMYASLKPELPWSRCDPLWSTDLCYSYKEKDDCIANDPNAIYYNRTCFNHTDVQRLNLTTNLVVSQISPILEKKAPADEYFNNYVLGNIETIDETGNIQFHLLISLLIAWIMVFLCLSKGVQSSGKVVYFTALFPYLVLVILFIRGITLPGAMQGIAFYVKPDFSHLFAAHVWGDAAVQVFFALSPAWGGLITLASYNKFTNNCYRDSILVLFANAGTSIFSGFVVFSIIGYLAHEMDVAVDEVVDQGVGLAFIVYPEVVARLPISPFWSFLFFFMLITLGLDSQFALLETVQTAVLDRFPALRDHKMVILLLVSTLGYAGGIIFTTQSGVLWLGLFDHYAANFSVLIIAITECLLIAWYYGTERFLRDIEKMIGQRSLRWKRLWSIMWKYITPSILMFLLIFNWIKHEPPKSGDYIYPEWSNIFGWILAFIPTIIIIATMLHTYFTYDGGKNKSIAQKINTLMQPSENWGPTHKNIEKLQRRKSSRLAMMAHGTITITTTTTTTIIIYIGNDEWYV</sequence>
<feature type="binding site" evidence="8">
    <location>
        <position position="563"/>
    </location>
    <ligand>
        <name>Na(+)</name>
        <dbReference type="ChEBI" id="CHEBI:29101"/>
        <label>1</label>
    </ligand>
</feature>
<feature type="compositionally biased region" description="Acidic residues" evidence="11">
    <location>
        <begin position="43"/>
        <end position="63"/>
    </location>
</feature>
<name>A0A922I7P7_DERFA</name>
<feature type="transmembrane region" description="Helical" evidence="12">
    <location>
        <begin position="377"/>
        <end position="396"/>
    </location>
</feature>
<evidence type="ECO:0000256" key="11">
    <source>
        <dbReference type="SAM" id="MobiDB-lite"/>
    </source>
</evidence>
<feature type="disulfide bond" evidence="9">
    <location>
        <begin position="294"/>
        <end position="303"/>
    </location>
</feature>
<proteinExistence type="inferred from homology"/>
<feature type="binding site" evidence="8">
    <location>
        <position position="191"/>
    </location>
    <ligand>
        <name>Na(+)</name>
        <dbReference type="ChEBI" id="CHEBI:29101"/>
        <label>1</label>
    </ligand>
</feature>
<evidence type="ECO:0000256" key="6">
    <source>
        <dbReference type="ARBA" id="ARBA00022989"/>
    </source>
</evidence>
<protein>
    <recommendedName>
        <fullName evidence="10">Transporter</fullName>
    </recommendedName>
</protein>
<organism evidence="13 14">
    <name type="scientific">Dermatophagoides farinae</name>
    <name type="common">American house dust mite</name>
    <dbReference type="NCBI Taxonomy" id="6954"/>
    <lineage>
        <taxon>Eukaryota</taxon>
        <taxon>Metazoa</taxon>
        <taxon>Ecdysozoa</taxon>
        <taxon>Arthropoda</taxon>
        <taxon>Chelicerata</taxon>
        <taxon>Arachnida</taxon>
        <taxon>Acari</taxon>
        <taxon>Acariformes</taxon>
        <taxon>Sarcoptiformes</taxon>
        <taxon>Astigmata</taxon>
        <taxon>Psoroptidia</taxon>
        <taxon>Analgoidea</taxon>
        <taxon>Pyroglyphidae</taxon>
        <taxon>Dermatophagoidinae</taxon>
        <taxon>Dermatophagoides</taxon>
    </lineage>
</organism>
<feature type="binding site" evidence="8">
    <location>
        <position position="562"/>
    </location>
    <ligand>
        <name>Na(+)</name>
        <dbReference type="ChEBI" id="CHEBI:29101"/>
        <label>1</label>
    </ligand>
</feature>
<feature type="binding site" evidence="8">
    <location>
        <position position="188"/>
    </location>
    <ligand>
        <name>Na(+)</name>
        <dbReference type="ChEBI" id="CHEBI:29101"/>
        <label>1</label>
    </ligand>
</feature>
<feature type="transmembrane region" description="Helical" evidence="12">
    <location>
        <begin position="211"/>
        <end position="233"/>
    </location>
</feature>
<keyword evidence="9" id="KW-1015">Disulfide bond</keyword>
<feature type="transmembrane region" description="Helical" evidence="12">
    <location>
        <begin position="663"/>
        <end position="685"/>
    </location>
</feature>
<evidence type="ECO:0000256" key="8">
    <source>
        <dbReference type="PIRSR" id="PIRSR600175-1"/>
    </source>
</evidence>
<evidence type="ECO:0000313" key="14">
    <source>
        <dbReference type="Proteomes" id="UP000790347"/>
    </source>
</evidence>
<dbReference type="EMBL" id="ASGP02000002">
    <property type="protein sequence ID" value="KAH9522838.1"/>
    <property type="molecule type" value="Genomic_DNA"/>
</dbReference>
<dbReference type="PANTHER" id="PTHR11616">
    <property type="entry name" value="SODIUM/CHLORIDE DEPENDENT TRANSPORTER"/>
    <property type="match status" value="1"/>
</dbReference>
<dbReference type="AlphaFoldDB" id="A0A922I7P7"/>
<evidence type="ECO:0000313" key="13">
    <source>
        <dbReference type="EMBL" id="KAH9522838.1"/>
    </source>
</evidence>
<evidence type="ECO:0000256" key="10">
    <source>
        <dbReference type="RuleBase" id="RU003732"/>
    </source>
</evidence>
<feature type="binding site" evidence="8">
    <location>
        <position position="494"/>
    </location>
    <ligand>
        <name>Na(+)</name>
        <dbReference type="ChEBI" id="CHEBI:29101"/>
        <label>1</label>
    </ligand>
</feature>
<keyword evidence="4 10" id="KW-0812">Transmembrane</keyword>
<feature type="binding site" evidence="8">
    <location>
        <position position="559"/>
    </location>
    <ligand>
        <name>Na(+)</name>
        <dbReference type="ChEBI" id="CHEBI:29101"/>
        <label>1</label>
    </ligand>
</feature>
<feature type="transmembrane region" description="Helical" evidence="12">
    <location>
        <begin position="705"/>
        <end position="725"/>
    </location>
</feature>
<reference evidence="13" key="2">
    <citation type="journal article" date="2022" name="Res Sq">
        <title>Comparative Genomics Reveals Insights into the Divergent Evolution of Astigmatic Mites and Household Pest Adaptations.</title>
        <authorList>
            <person name="Xiong Q."/>
            <person name="Wan A.T.-Y."/>
            <person name="Liu X.-Y."/>
            <person name="Fung C.S.-H."/>
            <person name="Xiao X."/>
            <person name="Malainual N."/>
            <person name="Hou J."/>
            <person name="Wang L."/>
            <person name="Wang M."/>
            <person name="Yang K."/>
            <person name="Cui Y."/>
            <person name="Leung E."/>
            <person name="Nong W."/>
            <person name="Shin S.-K."/>
            <person name="Au S."/>
            <person name="Jeong K.Y."/>
            <person name="Chew F.T."/>
            <person name="Hui J."/>
            <person name="Leung T.F."/>
            <person name="Tungtrongchitr A."/>
            <person name="Zhong N."/>
            <person name="Liu Z."/>
            <person name="Tsui S."/>
        </authorList>
    </citation>
    <scope>NUCLEOTIDE SEQUENCE</scope>
    <source>
        <strain evidence="13">Derf</strain>
        <tissue evidence="13">Whole organism</tissue>
    </source>
</reference>
<dbReference type="InterPro" id="IPR037272">
    <property type="entry name" value="SNS_sf"/>
</dbReference>
<feature type="transmembrane region" description="Helical" evidence="12">
    <location>
        <begin position="767"/>
        <end position="790"/>
    </location>
</feature>
<evidence type="ECO:0000256" key="1">
    <source>
        <dbReference type="ARBA" id="ARBA00004141"/>
    </source>
</evidence>
<evidence type="ECO:0000256" key="3">
    <source>
        <dbReference type="ARBA" id="ARBA00022448"/>
    </source>
</evidence>
<feature type="transmembrane region" description="Helical" evidence="12">
    <location>
        <begin position="619"/>
        <end position="642"/>
    </location>
</feature>
<dbReference type="PANTHER" id="PTHR11616:SF313">
    <property type="entry name" value="TRANSPORTER"/>
    <property type="match status" value="1"/>
</dbReference>
<comment type="caution">
    <text evidence="13">The sequence shown here is derived from an EMBL/GenBank/DDBJ whole genome shotgun (WGS) entry which is preliminary data.</text>
</comment>
<evidence type="ECO:0000256" key="9">
    <source>
        <dbReference type="PIRSR" id="PIRSR600175-2"/>
    </source>
</evidence>
<dbReference type="PRINTS" id="PR00176">
    <property type="entry name" value="NANEUSMPORT"/>
</dbReference>
<comment type="subcellular location">
    <subcellularLocation>
        <location evidence="1">Membrane</location>
        <topology evidence="1">Multi-pass membrane protein</topology>
    </subcellularLocation>
</comment>
<keyword evidence="5 10" id="KW-0769">Symport</keyword>
<feature type="region of interest" description="Disordered" evidence="11">
    <location>
        <begin position="1"/>
        <end position="67"/>
    </location>
</feature>
<dbReference type="GO" id="GO:0005886">
    <property type="term" value="C:plasma membrane"/>
    <property type="evidence" value="ECO:0007669"/>
    <property type="project" value="TreeGrafter"/>
</dbReference>
<dbReference type="GO" id="GO:0046872">
    <property type="term" value="F:metal ion binding"/>
    <property type="evidence" value="ECO:0007669"/>
    <property type="project" value="UniProtKB-KW"/>
</dbReference>
<dbReference type="PROSITE" id="PS50267">
    <property type="entry name" value="NA_NEUROTRAN_SYMP_3"/>
    <property type="match status" value="1"/>
</dbReference>
<evidence type="ECO:0000256" key="7">
    <source>
        <dbReference type="ARBA" id="ARBA00023136"/>
    </source>
</evidence>
<keyword evidence="7 12" id="KW-0472">Membrane</keyword>
<feature type="compositionally biased region" description="Acidic residues" evidence="11">
    <location>
        <begin position="126"/>
        <end position="145"/>
    </location>
</feature>
<dbReference type="GO" id="GO:0015375">
    <property type="term" value="F:glycine:sodium symporter activity"/>
    <property type="evidence" value="ECO:0007669"/>
    <property type="project" value="TreeGrafter"/>
</dbReference>
<dbReference type="Proteomes" id="UP000790347">
    <property type="component" value="Unassembled WGS sequence"/>
</dbReference>
<dbReference type="InterPro" id="IPR000175">
    <property type="entry name" value="Na/ntran_symport"/>
</dbReference>
<keyword evidence="14" id="KW-1185">Reference proteome</keyword>
<comment type="similarity">
    <text evidence="2 10">Belongs to the sodium:neurotransmitter symporter (SNF) (TC 2.A.22) family.</text>
</comment>
<dbReference type="Pfam" id="PF00209">
    <property type="entry name" value="SNF"/>
    <property type="match status" value="1"/>
</dbReference>
<keyword evidence="3 10" id="KW-0813">Transport</keyword>
<feature type="compositionally biased region" description="Basic and acidic residues" evidence="11">
    <location>
        <begin position="19"/>
        <end position="28"/>
    </location>
</feature>